<accession>A0A0D2H0F3</accession>
<dbReference type="EMBL" id="KN848082">
    <property type="protein sequence ID" value="KIX95295.1"/>
    <property type="molecule type" value="Genomic_DNA"/>
</dbReference>
<proteinExistence type="predicted"/>
<organism evidence="1 2">
    <name type="scientific">Fonsecaea multimorphosa CBS 102226</name>
    <dbReference type="NCBI Taxonomy" id="1442371"/>
    <lineage>
        <taxon>Eukaryota</taxon>
        <taxon>Fungi</taxon>
        <taxon>Dikarya</taxon>
        <taxon>Ascomycota</taxon>
        <taxon>Pezizomycotina</taxon>
        <taxon>Eurotiomycetes</taxon>
        <taxon>Chaetothyriomycetidae</taxon>
        <taxon>Chaetothyriales</taxon>
        <taxon>Herpotrichiellaceae</taxon>
        <taxon>Fonsecaea</taxon>
    </lineage>
</organism>
<sequence length="769" mass="86033">MPGYVGFQLALELTNVLPVREIGTLVYTKLLDMARELRNSGSDIVVEADLASIFGRAQVSLELEKAFKAKVHISKVTPLHEGSEIQLRTGPGPTVIRAFQESEYFATIVTLSALSYFIPRESLARMIATGMAKRYEAGVPGASSPCVYEGVESTLAACCTQCGEFQWAPYREEIEDRIRGSMQDYSWSPYYTRLTPAVLLGAMDFLYVVKSLPANRIITLSSQGGFIPLTIWAHHILNLNVVITDLPGPDVSFGDAEGPHVIIHWRRADLPDREELDWNEEGDEDGPEISLHETDMTVLLTCKPEDHDSEHLFAAERHPLSGYGTVFLRRSLNVDTIISDDDEIYKEVVCLTVGFAIAASQRMARELPDPVPQGQDEFEETGQTIRLETWRIMESAKLLFAGITIDPSLCRGFATFISQNGLTETTLPSTFNSFFAMVPSHRPEFSPQARMIRMLESATKHVLIFAHVAEVGKCGDMPIILTDDIITLGSLIRTVRKGNVEPGLVRFDAVFDGVSKILSSGEFSTRDKKRGSAATESLCSDFGWSVLMTTYDDLDPGDVRPELVHIRKGTPTNSKTGERKLRILDGIGIERTAKSYVTPVERGEYTPRTFANHISRKDYYVTLSYEFQITLFISFESTREWQKHGGSKSFQQTLAYSQMAKNLFNTHLIEECSHKDQNGWEQPKKIQLGPDVVAMLGGSEELLDGNTMPEKIIILLTKGDRYARWHAITWLAMGVFDSRRKIALRSNQCCESCALDYLASQKGKWYLVL</sequence>
<dbReference type="RefSeq" id="XP_016629418.1">
    <property type="nucleotide sequence ID" value="XM_016779308.1"/>
</dbReference>
<protein>
    <submittedName>
        <fullName evidence="1">Uncharacterized protein</fullName>
    </submittedName>
</protein>
<reference evidence="1 2" key="1">
    <citation type="submission" date="2015-01" db="EMBL/GenBank/DDBJ databases">
        <title>The Genome Sequence of Fonsecaea multimorphosa CBS 102226.</title>
        <authorList>
            <consortium name="The Broad Institute Genomics Platform"/>
            <person name="Cuomo C."/>
            <person name="de Hoog S."/>
            <person name="Gorbushina A."/>
            <person name="Stielow B."/>
            <person name="Teixiera M."/>
            <person name="Abouelleil A."/>
            <person name="Chapman S.B."/>
            <person name="Priest M."/>
            <person name="Young S.K."/>
            <person name="Wortman J."/>
            <person name="Nusbaum C."/>
            <person name="Birren B."/>
        </authorList>
    </citation>
    <scope>NUCLEOTIDE SEQUENCE [LARGE SCALE GENOMIC DNA]</scope>
    <source>
        <strain evidence="1 2">CBS 102226</strain>
    </source>
</reference>
<dbReference type="STRING" id="1442371.A0A0D2H0F3"/>
<dbReference type="Proteomes" id="UP000053411">
    <property type="component" value="Unassembled WGS sequence"/>
</dbReference>
<evidence type="ECO:0000313" key="1">
    <source>
        <dbReference type="EMBL" id="KIX95295.1"/>
    </source>
</evidence>
<gene>
    <name evidence="1" type="ORF">Z520_08812</name>
</gene>
<name>A0A0D2H0F3_9EURO</name>
<dbReference type="OrthoDB" id="5304415at2759"/>
<dbReference type="AlphaFoldDB" id="A0A0D2H0F3"/>
<dbReference type="VEuPathDB" id="FungiDB:Z520_08812"/>
<evidence type="ECO:0000313" key="2">
    <source>
        <dbReference type="Proteomes" id="UP000053411"/>
    </source>
</evidence>
<dbReference type="GeneID" id="27714558"/>
<keyword evidence="2" id="KW-1185">Reference proteome</keyword>